<evidence type="ECO:0000313" key="1">
    <source>
        <dbReference type="EMBL" id="MPC15859.1"/>
    </source>
</evidence>
<dbReference type="EMBL" id="VSRR010000459">
    <property type="protein sequence ID" value="MPC15859.1"/>
    <property type="molecule type" value="Genomic_DNA"/>
</dbReference>
<organism evidence="1 2">
    <name type="scientific">Portunus trituberculatus</name>
    <name type="common">Swimming crab</name>
    <name type="synonym">Neptunus trituberculatus</name>
    <dbReference type="NCBI Taxonomy" id="210409"/>
    <lineage>
        <taxon>Eukaryota</taxon>
        <taxon>Metazoa</taxon>
        <taxon>Ecdysozoa</taxon>
        <taxon>Arthropoda</taxon>
        <taxon>Crustacea</taxon>
        <taxon>Multicrustacea</taxon>
        <taxon>Malacostraca</taxon>
        <taxon>Eumalacostraca</taxon>
        <taxon>Eucarida</taxon>
        <taxon>Decapoda</taxon>
        <taxon>Pleocyemata</taxon>
        <taxon>Brachyura</taxon>
        <taxon>Eubrachyura</taxon>
        <taxon>Portunoidea</taxon>
        <taxon>Portunidae</taxon>
        <taxon>Portuninae</taxon>
        <taxon>Portunus</taxon>
    </lineage>
</organism>
<dbReference type="Proteomes" id="UP000324222">
    <property type="component" value="Unassembled WGS sequence"/>
</dbReference>
<proteinExistence type="predicted"/>
<keyword evidence="2" id="KW-1185">Reference proteome</keyword>
<name>A0A5B7D2J8_PORTR</name>
<protein>
    <submittedName>
        <fullName evidence="1">Uncharacterized protein</fullName>
    </submittedName>
</protein>
<comment type="caution">
    <text evidence="1">The sequence shown here is derived from an EMBL/GenBank/DDBJ whole genome shotgun (WGS) entry which is preliminary data.</text>
</comment>
<reference evidence="1 2" key="1">
    <citation type="submission" date="2019-05" db="EMBL/GenBank/DDBJ databases">
        <title>Another draft genome of Portunus trituberculatus and its Hox gene families provides insights of decapod evolution.</title>
        <authorList>
            <person name="Jeong J.-H."/>
            <person name="Song I."/>
            <person name="Kim S."/>
            <person name="Choi T."/>
            <person name="Kim D."/>
            <person name="Ryu S."/>
            <person name="Kim W."/>
        </authorList>
    </citation>
    <scope>NUCLEOTIDE SEQUENCE [LARGE SCALE GENOMIC DNA]</scope>
    <source>
        <tissue evidence="1">Muscle</tissue>
    </source>
</reference>
<evidence type="ECO:0000313" key="2">
    <source>
        <dbReference type="Proteomes" id="UP000324222"/>
    </source>
</evidence>
<gene>
    <name evidence="1" type="ORF">E2C01_008663</name>
</gene>
<accession>A0A5B7D2J8</accession>
<dbReference type="AlphaFoldDB" id="A0A5B7D2J8"/>
<sequence>MSKGQTEDTQWGQLSVTEEEMIVVWKVASS</sequence>